<evidence type="ECO:0000313" key="1">
    <source>
        <dbReference type="EMBL" id="CAD7235251.1"/>
    </source>
</evidence>
<organism evidence="1">
    <name type="scientific">Cyprideis torosa</name>
    <dbReference type="NCBI Taxonomy" id="163714"/>
    <lineage>
        <taxon>Eukaryota</taxon>
        <taxon>Metazoa</taxon>
        <taxon>Ecdysozoa</taxon>
        <taxon>Arthropoda</taxon>
        <taxon>Crustacea</taxon>
        <taxon>Oligostraca</taxon>
        <taxon>Ostracoda</taxon>
        <taxon>Podocopa</taxon>
        <taxon>Podocopida</taxon>
        <taxon>Cytherocopina</taxon>
        <taxon>Cytheroidea</taxon>
        <taxon>Cytherideidae</taxon>
        <taxon>Cyprideis</taxon>
    </lineage>
</organism>
<reference evidence="1" key="1">
    <citation type="submission" date="2020-11" db="EMBL/GenBank/DDBJ databases">
        <authorList>
            <person name="Tran Van P."/>
        </authorList>
    </citation>
    <scope>NUCLEOTIDE SEQUENCE</scope>
</reference>
<gene>
    <name evidence="1" type="ORF">CTOB1V02_LOCUS13067</name>
</gene>
<name>A0A7R8ZUT3_9CRUS</name>
<sequence length="126" mass="14840">SFLNRLKQTPGLPTIIDKYLEIAVSPVGCYIHSVRKTPLRVNCNPPNISILHATIVDCHDDDNNSLYEFPPLERTEKELLEEFFLRVKRSATRRHENMSRAWKTWETMSLVSCRDHVYDVARWLER</sequence>
<protein>
    <submittedName>
        <fullName evidence="1">Uncharacterized protein</fullName>
    </submittedName>
</protein>
<dbReference type="EMBL" id="OB671889">
    <property type="protein sequence ID" value="CAD7235251.1"/>
    <property type="molecule type" value="Genomic_DNA"/>
</dbReference>
<proteinExistence type="predicted"/>
<feature type="non-terminal residue" evidence="1">
    <location>
        <position position="126"/>
    </location>
</feature>
<accession>A0A7R8ZUT3</accession>
<dbReference type="AlphaFoldDB" id="A0A7R8ZUT3"/>